<dbReference type="RefSeq" id="WP_155832936.1">
    <property type="nucleotide sequence ID" value="NZ_CP007145.1"/>
</dbReference>
<dbReference type="PATRIC" id="fig|1227739.3.peg.2267"/>
<accession>W8EX40</accession>
<evidence type="ECO:0000313" key="3">
    <source>
        <dbReference type="Proteomes" id="UP000019423"/>
    </source>
</evidence>
<evidence type="ECO:0000256" key="1">
    <source>
        <dbReference type="SAM" id="MobiDB-lite"/>
    </source>
</evidence>
<feature type="compositionally biased region" description="Basic and acidic residues" evidence="1">
    <location>
        <begin position="18"/>
        <end position="27"/>
    </location>
</feature>
<dbReference type="HOGENOM" id="CLU_166058_0_0_10"/>
<dbReference type="KEGG" id="hsw:Hsw_2054"/>
<reference evidence="2 3" key="1">
    <citation type="submission" date="2014-01" db="EMBL/GenBank/DDBJ databases">
        <title>Complete genome sequence of ionizing-radiation resistance bacterium Hymenobacter swuensis DY53.</title>
        <authorList>
            <person name="Jung J.-H."/>
            <person name="Jeong S.-W."/>
            <person name="Joe M.-H."/>
            <person name="Cho y.-j."/>
            <person name="Kim M.-K."/>
            <person name="Lim S.-Y."/>
        </authorList>
    </citation>
    <scope>NUCLEOTIDE SEQUENCE [LARGE SCALE GENOMIC DNA]</scope>
    <source>
        <strain evidence="2 3">DY53</strain>
    </source>
</reference>
<evidence type="ECO:0000313" key="2">
    <source>
        <dbReference type="EMBL" id="AHJ97649.1"/>
    </source>
</evidence>
<dbReference type="AlphaFoldDB" id="W8EX40"/>
<protein>
    <submittedName>
        <fullName evidence="2">Uncharacterized protein</fullName>
    </submittedName>
</protein>
<dbReference type="EMBL" id="CP007145">
    <property type="protein sequence ID" value="AHJ97649.1"/>
    <property type="molecule type" value="Genomic_DNA"/>
</dbReference>
<keyword evidence="3" id="KW-1185">Reference proteome</keyword>
<dbReference type="Proteomes" id="UP000019423">
    <property type="component" value="Chromosome"/>
</dbReference>
<name>W8EX40_9BACT</name>
<dbReference type="OrthoDB" id="882534at2"/>
<organism evidence="2 3">
    <name type="scientific">Hymenobacter swuensis DY53</name>
    <dbReference type="NCBI Taxonomy" id="1227739"/>
    <lineage>
        <taxon>Bacteria</taxon>
        <taxon>Pseudomonadati</taxon>
        <taxon>Bacteroidota</taxon>
        <taxon>Cytophagia</taxon>
        <taxon>Cytophagales</taxon>
        <taxon>Hymenobacteraceae</taxon>
        <taxon>Hymenobacter</taxon>
    </lineage>
</organism>
<feature type="region of interest" description="Disordered" evidence="1">
    <location>
        <begin position="1"/>
        <end position="27"/>
    </location>
</feature>
<proteinExistence type="predicted"/>
<sequence>MQASPADGGSKVSTRATEMTRRMAERTRLSEGQYVKVRTLHIRLLTETAELRKQFAADAEATDKALADVQMRYEWDLAAILGPKKMVAYEEMKTNFTAANIH</sequence>
<gene>
    <name evidence="2" type="ORF">Hsw_2054</name>
</gene>